<proteinExistence type="predicted"/>
<name>A0A939BGX7_9CLOT</name>
<dbReference type="RefSeq" id="WP_204906228.1">
    <property type="nucleotide sequence ID" value="NZ_JACJKS010000006.1"/>
</dbReference>
<evidence type="ECO:0000259" key="1">
    <source>
        <dbReference type="Pfam" id="PF11823"/>
    </source>
</evidence>
<sequence length="86" mass="9741">MKEIQYYVLFPNHDNGMRLYQKLKKEGVRSVIAPTPRSASKCCGISLLVKEEDLGKIRACVEENGIEILEIAAVEKDVNPGRDRYC</sequence>
<gene>
    <name evidence="2" type="ORF">H6A20_05985</name>
</gene>
<reference evidence="2" key="1">
    <citation type="submission" date="2020-08" db="EMBL/GenBank/DDBJ databases">
        <authorList>
            <person name="Cejkova D."/>
            <person name="Kubasova T."/>
            <person name="Jahodarova E."/>
            <person name="Rychlik I."/>
        </authorList>
    </citation>
    <scope>NUCLEOTIDE SEQUENCE</scope>
    <source>
        <strain evidence="2">An582</strain>
    </source>
</reference>
<comment type="caution">
    <text evidence="2">The sequence shown here is derived from an EMBL/GenBank/DDBJ whole genome shotgun (WGS) entry which is preliminary data.</text>
</comment>
<reference evidence="2" key="2">
    <citation type="journal article" date="2021" name="Sci. Rep.">
        <title>The distribution of antibiotic resistance genes in chicken gut microbiota commensals.</title>
        <authorList>
            <person name="Juricova H."/>
            <person name="Matiasovicova J."/>
            <person name="Kubasova T."/>
            <person name="Cejkova D."/>
            <person name="Rychlik I."/>
        </authorList>
    </citation>
    <scope>NUCLEOTIDE SEQUENCE</scope>
    <source>
        <strain evidence="2">An582</strain>
    </source>
</reference>
<evidence type="ECO:0000313" key="2">
    <source>
        <dbReference type="EMBL" id="MBM6948206.1"/>
    </source>
</evidence>
<dbReference type="EMBL" id="JACJKS010000006">
    <property type="protein sequence ID" value="MBM6948206.1"/>
    <property type="molecule type" value="Genomic_DNA"/>
</dbReference>
<organism evidence="2 3">
    <name type="scientific">Mordavella massiliensis</name>
    <dbReference type="NCBI Taxonomy" id="1871024"/>
    <lineage>
        <taxon>Bacteria</taxon>
        <taxon>Bacillati</taxon>
        <taxon>Bacillota</taxon>
        <taxon>Clostridia</taxon>
        <taxon>Eubacteriales</taxon>
        <taxon>Clostridiaceae</taxon>
        <taxon>Mordavella</taxon>
    </lineage>
</organism>
<dbReference type="Pfam" id="PF11823">
    <property type="entry name" value="Se_S_carrier"/>
    <property type="match status" value="1"/>
</dbReference>
<dbReference type="Proteomes" id="UP000705508">
    <property type="component" value="Unassembled WGS sequence"/>
</dbReference>
<dbReference type="InterPro" id="IPR021778">
    <property type="entry name" value="Se/S_carrier-like"/>
</dbReference>
<evidence type="ECO:0000313" key="3">
    <source>
        <dbReference type="Proteomes" id="UP000705508"/>
    </source>
</evidence>
<protein>
    <submittedName>
        <fullName evidence="2">DUF3343 domain-containing protein</fullName>
    </submittedName>
</protein>
<dbReference type="AlphaFoldDB" id="A0A939BGX7"/>
<accession>A0A939BGX7</accession>
<feature type="domain" description="Putative Se/S carrier protein-like" evidence="1">
    <location>
        <begin position="5"/>
        <end position="71"/>
    </location>
</feature>